<evidence type="ECO:0000313" key="2">
    <source>
        <dbReference type="EMBL" id="MBA0721337.1"/>
    </source>
</evidence>
<dbReference type="Proteomes" id="UP000593574">
    <property type="component" value="Unassembled WGS sequence"/>
</dbReference>
<organism evidence="2 3">
    <name type="scientific">Gossypium laxum</name>
    <dbReference type="NCBI Taxonomy" id="34288"/>
    <lineage>
        <taxon>Eukaryota</taxon>
        <taxon>Viridiplantae</taxon>
        <taxon>Streptophyta</taxon>
        <taxon>Embryophyta</taxon>
        <taxon>Tracheophyta</taxon>
        <taxon>Spermatophyta</taxon>
        <taxon>Magnoliopsida</taxon>
        <taxon>eudicotyledons</taxon>
        <taxon>Gunneridae</taxon>
        <taxon>Pentapetalae</taxon>
        <taxon>rosids</taxon>
        <taxon>malvids</taxon>
        <taxon>Malvales</taxon>
        <taxon>Malvaceae</taxon>
        <taxon>Malvoideae</taxon>
        <taxon>Gossypium</taxon>
    </lineage>
</organism>
<keyword evidence="1" id="KW-0472">Membrane</keyword>
<evidence type="ECO:0000256" key="1">
    <source>
        <dbReference type="SAM" id="Phobius"/>
    </source>
</evidence>
<protein>
    <submittedName>
        <fullName evidence="2">Uncharacterized protein</fullName>
    </submittedName>
</protein>
<evidence type="ECO:0000313" key="3">
    <source>
        <dbReference type="Proteomes" id="UP000593574"/>
    </source>
</evidence>
<keyword evidence="1" id="KW-0812">Transmembrane</keyword>
<reference evidence="2 3" key="1">
    <citation type="journal article" date="2019" name="Genome Biol. Evol.">
        <title>Insights into the evolution of the New World diploid cottons (Gossypium, subgenus Houzingenia) based on genome sequencing.</title>
        <authorList>
            <person name="Grover C.E."/>
            <person name="Arick M.A. 2nd"/>
            <person name="Thrash A."/>
            <person name="Conover J.L."/>
            <person name="Sanders W.S."/>
            <person name="Peterson D.G."/>
            <person name="Frelichowski J.E."/>
            <person name="Scheffler J.A."/>
            <person name="Scheffler B.E."/>
            <person name="Wendel J.F."/>
        </authorList>
    </citation>
    <scope>NUCLEOTIDE SEQUENCE [LARGE SCALE GENOMIC DNA]</scope>
    <source>
        <strain evidence="2">4</strain>
        <tissue evidence="2">Leaf</tissue>
    </source>
</reference>
<name>A0A7J9AB94_9ROSI</name>
<accession>A0A7J9AB94</accession>
<keyword evidence="3" id="KW-1185">Reference proteome</keyword>
<dbReference type="AlphaFoldDB" id="A0A7J9AB94"/>
<dbReference type="EMBL" id="JABEZV010000009">
    <property type="protein sequence ID" value="MBA0721337.1"/>
    <property type="molecule type" value="Genomic_DNA"/>
</dbReference>
<keyword evidence="1" id="KW-1133">Transmembrane helix</keyword>
<gene>
    <name evidence="2" type="ORF">Golax_008892</name>
</gene>
<comment type="caution">
    <text evidence="2">The sequence shown here is derived from an EMBL/GenBank/DDBJ whole genome shotgun (WGS) entry which is preliminary data.</text>
</comment>
<proteinExistence type="predicted"/>
<sequence length="170" mass="19770">MELILLLVKIIGTVALAGVSVMFLRLLDALVLTPKRIRSQLQIQPITQSTPPSSLAPNNTQFKGKQVWLSRHLYSHFSDLVLRFNAYVFTEGNTDFAEEASGYGRKWVRQRGYEDDNVVSPWRYVCKCEYRFPKLVNFKKDDEDDLVRASLFIRWLTCLFLPVHIIKFQN</sequence>
<feature type="transmembrane region" description="Helical" evidence="1">
    <location>
        <begin position="6"/>
        <end position="27"/>
    </location>
</feature>